<dbReference type="GO" id="GO:0070888">
    <property type="term" value="F:E-box binding"/>
    <property type="evidence" value="ECO:0007669"/>
    <property type="project" value="Ensembl"/>
</dbReference>
<evidence type="ECO:0000256" key="11">
    <source>
        <dbReference type="SAM" id="MobiDB-lite"/>
    </source>
</evidence>
<dbReference type="SUPFAM" id="SSF47459">
    <property type="entry name" value="HLH, helix-loop-helix DNA-binding domain"/>
    <property type="match status" value="1"/>
</dbReference>
<reference evidence="14" key="3">
    <citation type="submission" date="2025-08" db="UniProtKB">
        <authorList>
            <consortium name="Ensembl"/>
        </authorList>
    </citation>
    <scope>IDENTIFICATION</scope>
</reference>
<dbReference type="GO" id="GO:0042803">
    <property type="term" value="F:protein homodimerization activity"/>
    <property type="evidence" value="ECO:0007669"/>
    <property type="project" value="Ensembl"/>
</dbReference>
<dbReference type="Ensembl" id="ENSPSIT00000018686.1">
    <property type="protein sequence ID" value="ENSPSIP00000018600.1"/>
    <property type="gene ID" value="ENSPSIG00000016504.1"/>
</dbReference>
<sequence>MDEGIPRLPDRQLLEHVDFIGLDYPSLYLCKPKRGMKRDESKETYKLPHRLIEKKRRDRINECIAQLKDLLPEHLKLTTLGHLEKAVVLELTLKHLKALTALTEQQHQNIIALQNGERAMKSPIQCDLDAFHSGFQTCAKEVLQYLSRFESWTPREQRCAQLVNHLHAVSTQFLPSPQLLTPQVPASKGSSSSSCAQDRTGQKLEAQTNCVPVIQRTHPPAELSGENDTDTDSGYGGESEGRPDREKGQAARLPSLTIKQEPAGDEAPAPKRLKLDCTSSSSSSNSHSAPLPSAAALSPDPAAAALLRPDAALLSSLLAFGGGGAGAPFGQQAAAPLCLPFYFLSPSAAAAYMQPLLDKSNLEKYLYPAAAPIPLLYPGIPAQAAAAFPCLSSVLASAEKANAAAAASALLPLDVVSPSPHLPHPFAAACETGTSVGDSDLRSPEDLLQSGKESP</sequence>
<dbReference type="EMBL" id="AGCU01116709">
    <property type="status" value="NOT_ANNOTATED_CDS"/>
    <property type="molecule type" value="Genomic_DNA"/>
</dbReference>
<evidence type="ECO:0000313" key="15">
    <source>
        <dbReference type="Proteomes" id="UP000007267"/>
    </source>
</evidence>
<gene>
    <name evidence="14" type="primary">BHLHE41</name>
</gene>
<feature type="region of interest" description="Disordered" evidence="11">
    <location>
        <begin position="180"/>
        <end position="201"/>
    </location>
</feature>
<dbReference type="PROSITE" id="PS51054">
    <property type="entry name" value="ORANGE"/>
    <property type="match status" value="1"/>
</dbReference>
<dbReference type="PANTHER" id="PTHR10985">
    <property type="entry name" value="BASIC HELIX-LOOP-HELIX TRANSCRIPTION FACTOR, HES-RELATED"/>
    <property type="match status" value="1"/>
</dbReference>
<dbReference type="AlphaFoldDB" id="K7GE89"/>
<dbReference type="KEGG" id="pss:102452915"/>
<evidence type="ECO:0000256" key="9">
    <source>
        <dbReference type="ARBA" id="ARBA00023163"/>
    </source>
</evidence>
<dbReference type="GO" id="GO:0032922">
    <property type="term" value="P:circadian regulation of gene expression"/>
    <property type="evidence" value="ECO:0007669"/>
    <property type="project" value="Ensembl"/>
</dbReference>
<keyword evidence="5" id="KW-0832">Ubl conjugation</keyword>
<dbReference type="RefSeq" id="XP_006127736.1">
    <property type="nucleotide sequence ID" value="XM_006127674.3"/>
</dbReference>
<dbReference type="OMA" id="MDEGIPR"/>
<dbReference type="Gene3D" id="6.10.250.980">
    <property type="match status" value="1"/>
</dbReference>
<dbReference type="SMART" id="SM00353">
    <property type="entry name" value="HLH"/>
    <property type="match status" value="1"/>
</dbReference>
<dbReference type="GO" id="GO:0043426">
    <property type="term" value="F:MRF binding"/>
    <property type="evidence" value="ECO:0007669"/>
    <property type="project" value="Ensembl"/>
</dbReference>
<evidence type="ECO:0000256" key="4">
    <source>
        <dbReference type="ARBA" id="ARBA00022499"/>
    </source>
</evidence>
<keyword evidence="6" id="KW-0805">Transcription regulation</keyword>
<proteinExistence type="predicted"/>
<dbReference type="HOGENOM" id="CLU_049895_0_0_1"/>
<protein>
    <submittedName>
        <fullName evidence="14">Basic helix-loop-helix family member e41</fullName>
    </submittedName>
</protein>
<dbReference type="GeneTree" id="ENSGT00940000161014"/>
<keyword evidence="8" id="KW-0238">DNA-binding</keyword>
<dbReference type="CTD" id="79365"/>
<evidence type="ECO:0000256" key="6">
    <source>
        <dbReference type="ARBA" id="ARBA00023015"/>
    </source>
</evidence>
<organism evidence="14 15">
    <name type="scientific">Pelodiscus sinensis</name>
    <name type="common">Chinese softshell turtle</name>
    <name type="synonym">Trionyx sinensis</name>
    <dbReference type="NCBI Taxonomy" id="13735"/>
    <lineage>
        <taxon>Eukaryota</taxon>
        <taxon>Metazoa</taxon>
        <taxon>Chordata</taxon>
        <taxon>Craniata</taxon>
        <taxon>Vertebrata</taxon>
        <taxon>Euteleostomi</taxon>
        <taxon>Archelosauria</taxon>
        <taxon>Testudinata</taxon>
        <taxon>Testudines</taxon>
        <taxon>Cryptodira</taxon>
        <taxon>Trionychia</taxon>
        <taxon>Trionychidae</taxon>
        <taxon>Pelodiscus</taxon>
    </lineage>
</organism>
<dbReference type="GO" id="GO:0010944">
    <property type="term" value="P:negative regulation of transcription by competitive promoter binding"/>
    <property type="evidence" value="ECO:0007669"/>
    <property type="project" value="Ensembl"/>
</dbReference>
<dbReference type="Proteomes" id="UP000007267">
    <property type="component" value="Unassembled WGS sequence"/>
</dbReference>
<evidence type="ECO:0000256" key="1">
    <source>
        <dbReference type="ARBA" id="ARBA00004123"/>
    </source>
</evidence>
<dbReference type="Gene3D" id="4.10.280.10">
    <property type="entry name" value="Helix-loop-helix DNA-binding domain"/>
    <property type="match status" value="1"/>
</dbReference>
<dbReference type="CDD" id="cd19750">
    <property type="entry name" value="bHLH-O_DEC2"/>
    <property type="match status" value="1"/>
</dbReference>
<reference evidence="14" key="4">
    <citation type="submission" date="2025-09" db="UniProtKB">
        <authorList>
            <consortium name="Ensembl"/>
        </authorList>
    </citation>
    <scope>IDENTIFICATION</scope>
</reference>
<keyword evidence="9" id="KW-0804">Transcription</keyword>
<dbReference type="InterPro" id="IPR003650">
    <property type="entry name" value="Orange_dom"/>
</dbReference>
<dbReference type="SUPFAM" id="SSF158457">
    <property type="entry name" value="Orange domain-like"/>
    <property type="match status" value="1"/>
</dbReference>
<keyword evidence="10" id="KW-0539">Nucleus</keyword>
<dbReference type="SMART" id="SM00511">
    <property type="entry name" value="ORANGE"/>
    <property type="match status" value="1"/>
</dbReference>
<feature type="compositionally biased region" description="Low complexity" evidence="11">
    <location>
        <begin position="279"/>
        <end position="295"/>
    </location>
</feature>
<evidence type="ECO:0000259" key="12">
    <source>
        <dbReference type="PROSITE" id="PS50888"/>
    </source>
</evidence>
<keyword evidence="15" id="KW-1185">Reference proteome</keyword>
<accession>K7GE89</accession>
<reference evidence="15" key="2">
    <citation type="journal article" date="2013" name="Nat. Genet.">
        <title>The draft genomes of soft-shell turtle and green sea turtle yield insights into the development and evolution of the turtle-specific body plan.</title>
        <authorList>
            <person name="Wang Z."/>
            <person name="Pascual-Anaya J."/>
            <person name="Zadissa A."/>
            <person name="Li W."/>
            <person name="Niimura Y."/>
            <person name="Huang Z."/>
            <person name="Li C."/>
            <person name="White S."/>
            <person name="Xiong Z."/>
            <person name="Fang D."/>
            <person name="Wang B."/>
            <person name="Ming Y."/>
            <person name="Chen Y."/>
            <person name="Zheng Y."/>
            <person name="Kuraku S."/>
            <person name="Pignatelli M."/>
            <person name="Herrero J."/>
            <person name="Beal K."/>
            <person name="Nozawa M."/>
            <person name="Li Q."/>
            <person name="Wang J."/>
            <person name="Zhang H."/>
            <person name="Yu L."/>
            <person name="Shigenobu S."/>
            <person name="Wang J."/>
            <person name="Liu J."/>
            <person name="Flicek P."/>
            <person name="Searle S."/>
            <person name="Wang J."/>
            <person name="Kuratani S."/>
            <person name="Yin Y."/>
            <person name="Aken B."/>
            <person name="Zhang G."/>
            <person name="Irie N."/>
        </authorList>
    </citation>
    <scope>NUCLEOTIDE SEQUENCE [LARGE SCALE GENOMIC DNA]</scope>
    <source>
        <strain evidence="15">Daiwa-1</strain>
    </source>
</reference>
<evidence type="ECO:0000313" key="14">
    <source>
        <dbReference type="Ensembl" id="ENSPSIP00000018600.1"/>
    </source>
</evidence>
<evidence type="ECO:0000259" key="13">
    <source>
        <dbReference type="PROSITE" id="PS51054"/>
    </source>
</evidence>
<dbReference type="GO" id="GO:0005737">
    <property type="term" value="C:cytoplasm"/>
    <property type="evidence" value="ECO:0007669"/>
    <property type="project" value="UniProtKB-SubCell"/>
</dbReference>
<dbReference type="eggNOG" id="KOG4304">
    <property type="taxonomic scope" value="Eukaryota"/>
</dbReference>
<dbReference type="InterPro" id="IPR036638">
    <property type="entry name" value="HLH_DNA-bd_sf"/>
</dbReference>
<dbReference type="InterPro" id="IPR011598">
    <property type="entry name" value="bHLH_dom"/>
</dbReference>
<feature type="domain" description="BHLH" evidence="12">
    <location>
        <begin position="44"/>
        <end position="99"/>
    </location>
</feature>
<keyword evidence="4" id="KW-1017">Isopeptide bond</keyword>
<dbReference type="GO" id="GO:0042826">
    <property type="term" value="F:histone deacetylase binding"/>
    <property type="evidence" value="ECO:0007669"/>
    <property type="project" value="Ensembl"/>
</dbReference>
<dbReference type="GO" id="GO:0005634">
    <property type="term" value="C:nucleus"/>
    <property type="evidence" value="ECO:0007669"/>
    <property type="project" value="UniProtKB-SubCell"/>
</dbReference>
<evidence type="ECO:0000256" key="2">
    <source>
        <dbReference type="ARBA" id="ARBA00004496"/>
    </source>
</evidence>
<feature type="region of interest" description="Disordered" evidence="11">
    <location>
        <begin position="217"/>
        <end position="295"/>
    </location>
</feature>
<feature type="region of interest" description="Disordered" evidence="11">
    <location>
        <begin position="433"/>
        <end position="455"/>
    </location>
</feature>
<reference evidence="15" key="1">
    <citation type="submission" date="2011-10" db="EMBL/GenBank/DDBJ databases">
        <authorList>
            <consortium name="Soft-shell Turtle Genome Consortium"/>
        </authorList>
    </citation>
    <scope>NUCLEOTIDE SEQUENCE [LARGE SCALE GENOMIC DNA]</scope>
    <source>
        <strain evidence="15">Daiwa-1</strain>
    </source>
</reference>
<dbReference type="Pfam" id="PF00010">
    <property type="entry name" value="HLH"/>
    <property type="match status" value="1"/>
</dbReference>
<dbReference type="GO" id="GO:0001227">
    <property type="term" value="F:DNA-binding transcription repressor activity, RNA polymerase II-specific"/>
    <property type="evidence" value="ECO:0007669"/>
    <property type="project" value="Ensembl"/>
</dbReference>
<keyword evidence="3" id="KW-0678">Repressor</keyword>
<dbReference type="InterPro" id="IPR050370">
    <property type="entry name" value="HES_HEY"/>
</dbReference>
<dbReference type="GO" id="GO:0046982">
    <property type="term" value="F:protein heterodimerization activity"/>
    <property type="evidence" value="ECO:0007669"/>
    <property type="project" value="Ensembl"/>
</dbReference>
<keyword evidence="7" id="KW-0090">Biological rhythms</keyword>
<evidence type="ECO:0000256" key="8">
    <source>
        <dbReference type="ARBA" id="ARBA00023125"/>
    </source>
</evidence>
<dbReference type="STRING" id="13735.ENSPSIP00000018600"/>
<evidence type="ECO:0000256" key="10">
    <source>
        <dbReference type="ARBA" id="ARBA00023242"/>
    </source>
</evidence>
<name>K7GE89_PELSI</name>
<dbReference type="OrthoDB" id="690068at2759"/>
<evidence type="ECO:0000256" key="5">
    <source>
        <dbReference type="ARBA" id="ARBA00022843"/>
    </source>
</evidence>
<dbReference type="FunFam" id="4.10.280.10:FF:000020">
    <property type="entry name" value="class E basic helix-loop-helix protein 40"/>
    <property type="match status" value="1"/>
</dbReference>
<dbReference type="Pfam" id="PF07527">
    <property type="entry name" value="Hairy_orange"/>
    <property type="match status" value="1"/>
</dbReference>
<dbReference type="PROSITE" id="PS50888">
    <property type="entry name" value="BHLH"/>
    <property type="match status" value="1"/>
</dbReference>
<comment type="subcellular location">
    <subcellularLocation>
        <location evidence="2">Cytoplasm</location>
    </subcellularLocation>
    <subcellularLocation>
        <location evidence="1">Nucleus</location>
    </subcellularLocation>
</comment>
<feature type="compositionally biased region" description="Basic and acidic residues" evidence="11">
    <location>
        <begin position="239"/>
        <end position="249"/>
    </location>
</feature>
<dbReference type="GO" id="GO:0010832">
    <property type="term" value="P:negative regulation of myotube differentiation"/>
    <property type="evidence" value="ECO:0007669"/>
    <property type="project" value="Ensembl"/>
</dbReference>
<evidence type="ECO:0000256" key="3">
    <source>
        <dbReference type="ARBA" id="ARBA00022491"/>
    </source>
</evidence>
<evidence type="ECO:0000256" key="7">
    <source>
        <dbReference type="ARBA" id="ARBA00023108"/>
    </source>
</evidence>
<feature type="domain" description="Orange" evidence="13">
    <location>
        <begin position="131"/>
        <end position="166"/>
    </location>
</feature>
<dbReference type="GO" id="GO:0061629">
    <property type="term" value="F:RNA polymerase II-specific DNA-binding transcription factor binding"/>
    <property type="evidence" value="ECO:0007669"/>
    <property type="project" value="Ensembl"/>
</dbReference>